<dbReference type="eggNOG" id="COG0307">
    <property type="taxonomic scope" value="Bacteria"/>
</dbReference>
<keyword evidence="7" id="KW-0686">Riboflavin biosynthesis</keyword>
<dbReference type="PANTHER" id="PTHR21098">
    <property type="entry name" value="RIBOFLAVIN SYNTHASE ALPHA CHAIN"/>
    <property type="match status" value="1"/>
</dbReference>
<feature type="repeat" description="Lumazine-binding" evidence="11">
    <location>
        <begin position="97"/>
        <end position="193"/>
    </location>
</feature>
<sequence>MFTGLVEGIGEITAIAREAEGLRLSLTAPFNLTEVKPGDSIAVSGPCLTVVELTARTFTVEVSPETVRRTSLAAKRVGDRVNIERALRVGDRLGGHIVSGHIDCVGQLVKKMVRPQHLQCVIRLTDNWSRYVIEKGSIALDGVSLTVNSCTGDEFSVNIIPFTARHTTLIEVRPGDRLNVETDIIGKYVEKLLSPQRQSSEGTVTHELLARHGFL</sequence>
<dbReference type="HOGENOM" id="CLU_034388_2_0_7"/>
<evidence type="ECO:0000256" key="10">
    <source>
        <dbReference type="NCBIfam" id="TIGR00187"/>
    </source>
</evidence>
<dbReference type="FunFam" id="2.40.30.20:FF:000003">
    <property type="entry name" value="Riboflavin synthase, alpha subunit"/>
    <property type="match status" value="1"/>
</dbReference>
<comment type="function">
    <text evidence="2">Catalyzes the dismutation of two molecules of 6,7-dimethyl-8-ribityllumazine, resulting in the formation of riboflavin and 5-amino-6-(D-ribitylamino)uracil.</text>
</comment>
<dbReference type="NCBIfam" id="TIGR00187">
    <property type="entry name" value="ribE"/>
    <property type="match status" value="1"/>
</dbReference>
<dbReference type="PIRSF" id="PIRSF000498">
    <property type="entry name" value="Riboflavin_syn_A"/>
    <property type="match status" value="1"/>
</dbReference>
<dbReference type="CDD" id="cd00402">
    <property type="entry name" value="Riboflavin_synthase_like"/>
    <property type="match status" value="1"/>
</dbReference>
<feature type="domain" description="Lumazine-binding" evidence="12">
    <location>
        <begin position="97"/>
        <end position="193"/>
    </location>
</feature>
<dbReference type="Pfam" id="PF00677">
    <property type="entry name" value="Lum_binding"/>
    <property type="match status" value="2"/>
</dbReference>
<dbReference type="NCBIfam" id="NF009566">
    <property type="entry name" value="PRK13020.1"/>
    <property type="match status" value="1"/>
</dbReference>
<keyword evidence="9" id="KW-0677">Repeat</keyword>
<evidence type="ECO:0000256" key="3">
    <source>
        <dbReference type="ARBA" id="ARBA00004887"/>
    </source>
</evidence>
<evidence type="ECO:0000256" key="5">
    <source>
        <dbReference type="ARBA" id="ARBA00012827"/>
    </source>
</evidence>
<dbReference type="EC" id="2.5.1.9" evidence="5 10"/>
<comment type="subunit">
    <text evidence="4">Homotrimer.</text>
</comment>
<evidence type="ECO:0000256" key="1">
    <source>
        <dbReference type="ARBA" id="ARBA00000968"/>
    </source>
</evidence>
<dbReference type="KEGG" id="dao:Desac_2613"/>
<evidence type="ECO:0000256" key="6">
    <source>
        <dbReference type="ARBA" id="ARBA00013950"/>
    </source>
</evidence>
<evidence type="ECO:0000313" key="13">
    <source>
        <dbReference type="EMBL" id="AEB10430.1"/>
    </source>
</evidence>
<name>F2NDT3_DESAR</name>
<dbReference type="PROSITE" id="PS51177">
    <property type="entry name" value="LUMAZINE_BIND"/>
    <property type="match status" value="2"/>
</dbReference>
<dbReference type="InterPro" id="IPR023366">
    <property type="entry name" value="ATP_synth_asu-like_sf"/>
</dbReference>
<comment type="catalytic activity">
    <reaction evidence="1">
        <text>2 6,7-dimethyl-8-(1-D-ribityl)lumazine + H(+) = 5-amino-6-(D-ribitylamino)uracil + riboflavin</text>
        <dbReference type="Rhea" id="RHEA:20772"/>
        <dbReference type="ChEBI" id="CHEBI:15378"/>
        <dbReference type="ChEBI" id="CHEBI:15934"/>
        <dbReference type="ChEBI" id="CHEBI:57986"/>
        <dbReference type="ChEBI" id="CHEBI:58201"/>
        <dbReference type="EC" id="2.5.1.9"/>
    </reaction>
</comment>
<evidence type="ECO:0000313" key="14">
    <source>
        <dbReference type="Proteomes" id="UP000000483"/>
    </source>
</evidence>
<dbReference type="GO" id="GO:0009231">
    <property type="term" value="P:riboflavin biosynthetic process"/>
    <property type="evidence" value="ECO:0007669"/>
    <property type="project" value="UniProtKB-KW"/>
</dbReference>
<dbReference type="GO" id="GO:0004746">
    <property type="term" value="F:riboflavin synthase activity"/>
    <property type="evidence" value="ECO:0007669"/>
    <property type="project" value="UniProtKB-UniRule"/>
</dbReference>
<reference evidence="13 14" key="1">
    <citation type="journal article" date="2011" name="Stand. Genomic Sci.">
        <title>Complete genome sequence of the acetate-degrading sulfate reducer Desulfobacca acetoxidans type strain (ASRB2).</title>
        <authorList>
            <person name="Goker M."/>
            <person name="Teshima H."/>
            <person name="Lapidus A."/>
            <person name="Nolan M."/>
            <person name="Lucas S."/>
            <person name="Hammon N."/>
            <person name="Deshpande S."/>
            <person name="Cheng J.F."/>
            <person name="Tapia R."/>
            <person name="Han C."/>
            <person name="Goodwin L."/>
            <person name="Pitluck S."/>
            <person name="Huntemann M."/>
            <person name="Liolios K."/>
            <person name="Ivanova N."/>
            <person name="Pagani I."/>
            <person name="Mavromatis K."/>
            <person name="Ovchinikova G."/>
            <person name="Pati A."/>
            <person name="Chen A."/>
            <person name="Palaniappan K."/>
            <person name="Land M."/>
            <person name="Hauser L."/>
            <person name="Brambilla E.M."/>
            <person name="Rohde M."/>
            <person name="Spring S."/>
            <person name="Detter J.C."/>
            <person name="Woyke T."/>
            <person name="Bristow J."/>
            <person name="Eisen J.A."/>
            <person name="Markowitz V."/>
            <person name="Hugenholtz P."/>
            <person name="Kyrpides N.C."/>
            <person name="Klenk H.P."/>
        </authorList>
    </citation>
    <scope>NUCLEOTIDE SEQUENCE [LARGE SCALE GENOMIC DNA]</scope>
    <source>
        <strain evidence="14">ATCC 700848 / DSM 11109 / ASRB2</strain>
    </source>
</reference>
<reference evidence="14" key="2">
    <citation type="submission" date="2011-03" db="EMBL/GenBank/DDBJ databases">
        <title>The complete genome of Desulfobacca acetoxidans DSM 11109.</title>
        <authorList>
            <consortium name="US DOE Joint Genome Institute (JGI-PGF)"/>
            <person name="Lucas S."/>
            <person name="Copeland A."/>
            <person name="Lapidus A."/>
            <person name="Bruce D."/>
            <person name="Goodwin L."/>
            <person name="Pitluck S."/>
            <person name="Peters L."/>
            <person name="Kyrpides N."/>
            <person name="Mavromatis K."/>
            <person name="Ivanova N."/>
            <person name="Ovchinnikova G."/>
            <person name="Teshima H."/>
            <person name="Detter J.C."/>
            <person name="Han C."/>
            <person name="Land M."/>
            <person name="Hauser L."/>
            <person name="Markowitz V."/>
            <person name="Cheng J.-F."/>
            <person name="Hugenholtz P."/>
            <person name="Woyke T."/>
            <person name="Wu D."/>
            <person name="Spring S."/>
            <person name="Schueler E."/>
            <person name="Brambilla E."/>
            <person name="Klenk H.-P."/>
            <person name="Eisen J.A."/>
        </authorList>
    </citation>
    <scope>NUCLEOTIDE SEQUENCE [LARGE SCALE GENOMIC DNA]</scope>
    <source>
        <strain evidence="14">ATCC 700848 / DSM 11109 / ASRB2</strain>
    </source>
</reference>
<dbReference type="InterPro" id="IPR001783">
    <property type="entry name" value="Lumazine-bd"/>
</dbReference>
<dbReference type="FunFam" id="2.40.30.20:FF:000004">
    <property type="entry name" value="Riboflavin synthase, alpha subunit"/>
    <property type="match status" value="1"/>
</dbReference>
<feature type="domain" description="Lumazine-binding" evidence="12">
    <location>
        <begin position="1"/>
        <end position="96"/>
    </location>
</feature>
<dbReference type="SUPFAM" id="SSF63380">
    <property type="entry name" value="Riboflavin synthase domain-like"/>
    <property type="match status" value="2"/>
</dbReference>
<evidence type="ECO:0000256" key="4">
    <source>
        <dbReference type="ARBA" id="ARBA00011233"/>
    </source>
</evidence>
<gene>
    <name evidence="13" type="ordered locus">Desac_2613</name>
</gene>
<comment type="pathway">
    <text evidence="3">Cofactor biosynthesis; riboflavin biosynthesis; riboflavin from 2-hydroxy-3-oxobutyl phosphate and 5-amino-6-(D-ribitylamino)uracil: step 2/2.</text>
</comment>
<proteinExistence type="predicted"/>
<evidence type="ECO:0000256" key="7">
    <source>
        <dbReference type="ARBA" id="ARBA00022619"/>
    </source>
</evidence>
<keyword evidence="14" id="KW-1185">Reference proteome</keyword>
<accession>F2NDT3</accession>
<feature type="repeat" description="Lumazine-binding" evidence="11">
    <location>
        <begin position="1"/>
        <end position="96"/>
    </location>
</feature>
<dbReference type="EMBL" id="CP002629">
    <property type="protein sequence ID" value="AEB10430.1"/>
    <property type="molecule type" value="Genomic_DNA"/>
</dbReference>
<dbReference type="STRING" id="880072.Desac_2613"/>
<evidence type="ECO:0000259" key="12">
    <source>
        <dbReference type="PROSITE" id="PS51177"/>
    </source>
</evidence>
<dbReference type="NCBIfam" id="NF006767">
    <property type="entry name" value="PRK09289.1"/>
    <property type="match status" value="1"/>
</dbReference>
<evidence type="ECO:0000256" key="9">
    <source>
        <dbReference type="ARBA" id="ARBA00022737"/>
    </source>
</evidence>
<evidence type="ECO:0000256" key="2">
    <source>
        <dbReference type="ARBA" id="ARBA00002803"/>
    </source>
</evidence>
<keyword evidence="8 13" id="KW-0808">Transferase</keyword>
<dbReference type="InterPro" id="IPR017938">
    <property type="entry name" value="Riboflavin_synthase-like_b-brl"/>
</dbReference>
<dbReference type="PANTHER" id="PTHR21098:SF12">
    <property type="entry name" value="RIBOFLAVIN SYNTHASE"/>
    <property type="match status" value="1"/>
</dbReference>
<protein>
    <recommendedName>
        <fullName evidence="6 10">Riboflavin synthase</fullName>
        <ecNumber evidence="5 10">2.5.1.9</ecNumber>
    </recommendedName>
</protein>
<evidence type="ECO:0000256" key="11">
    <source>
        <dbReference type="PROSITE-ProRule" id="PRU00524"/>
    </source>
</evidence>
<dbReference type="Gene3D" id="2.40.30.20">
    <property type="match status" value="2"/>
</dbReference>
<dbReference type="OrthoDB" id="9788537at2"/>
<evidence type="ECO:0000256" key="8">
    <source>
        <dbReference type="ARBA" id="ARBA00022679"/>
    </source>
</evidence>
<dbReference type="InterPro" id="IPR026017">
    <property type="entry name" value="Lumazine-bd_dom"/>
</dbReference>
<organism evidence="13 14">
    <name type="scientific">Desulfobacca acetoxidans (strain ATCC 700848 / DSM 11109 / ASRB2)</name>
    <dbReference type="NCBI Taxonomy" id="880072"/>
    <lineage>
        <taxon>Bacteria</taxon>
        <taxon>Pseudomonadati</taxon>
        <taxon>Thermodesulfobacteriota</taxon>
        <taxon>Desulfobaccia</taxon>
        <taxon>Desulfobaccales</taxon>
        <taxon>Desulfobaccaceae</taxon>
        <taxon>Desulfobacca</taxon>
    </lineage>
</organism>
<dbReference type="AlphaFoldDB" id="F2NDT3"/>
<dbReference type="Proteomes" id="UP000000483">
    <property type="component" value="Chromosome"/>
</dbReference>